<feature type="compositionally biased region" description="Polar residues" evidence="2">
    <location>
        <begin position="1432"/>
        <end position="1448"/>
    </location>
</feature>
<dbReference type="OMA" id="AAMEMTC"/>
<feature type="coiled-coil region" evidence="1">
    <location>
        <begin position="1797"/>
        <end position="1855"/>
    </location>
</feature>
<feature type="compositionally biased region" description="Polar residues" evidence="2">
    <location>
        <begin position="1460"/>
        <end position="1491"/>
    </location>
</feature>
<dbReference type="InterPro" id="IPR013253">
    <property type="entry name" value="Spc7_domain"/>
</dbReference>
<protein>
    <recommendedName>
        <fullName evidence="3">Spc7 kinetochore protein domain-containing protein</fullName>
    </recommendedName>
</protein>
<dbReference type="GO" id="GO:0034501">
    <property type="term" value="P:protein localization to kinetochore"/>
    <property type="evidence" value="ECO:0007669"/>
    <property type="project" value="InterPro"/>
</dbReference>
<feature type="region of interest" description="Disordered" evidence="2">
    <location>
        <begin position="1568"/>
        <end position="1587"/>
    </location>
</feature>
<dbReference type="GeneID" id="119746122"/>
<dbReference type="InterPro" id="IPR037388">
    <property type="entry name" value="Blinkin"/>
</dbReference>
<evidence type="ECO:0000259" key="3">
    <source>
        <dbReference type="SMART" id="SM00787"/>
    </source>
</evidence>
<dbReference type="Pfam" id="PF19221">
    <property type="entry name" value="MELT"/>
    <property type="match status" value="7"/>
</dbReference>
<keyword evidence="1" id="KW-0175">Coiled coil</keyword>
<dbReference type="InterPro" id="IPR040850">
    <property type="entry name" value="Knl1_RWD_C"/>
</dbReference>
<dbReference type="Proteomes" id="UP000887568">
    <property type="component" value="Unplaced"/>
</dbReference>
<dbReference type="PANTHER" id="PTHR16520">
    <property type="entry name" value="KINETOCHORE SCAFFOLD 1"/>
    <property type="match status" value="1"/>
</dbReference>
<feature type="compositionally biased region" description="Polar residues" evidence="2">
    <location>
        <begin position="105"/>
        <end position="121"/>
    </location>
</feature>
<dbReference type="GO" id="GO:0051301">
    <property type="term" value="P:cell division"/>
    <property type="evidence" value="ECO:0007669"/>
    <property type="project" value="InterPro"/>
</dbReference>
<evidence type="ECO:0000256" key="2">
    <source>
        <dbReference type="SAM" id="MobiDB-lite"/>
    </source>
</evidence>
<evidence type="ECO:0000256" key="1">
    <source>
        <dbReference type="SAM" id="Coils"/>
    </source>
</evidence>
<dbReference type="GO" id="GO:0005634">
    <property type="term" value="C:nucleus"/>
    <property type="evidence" value="ECO:0007669"/>
    <property type="project" value="TreeGrafter"/>
</dbReference>
<dbReference type="OrthoDB" id="10072513at2759"/>
<feature type="domain" description="Spc7 kinetochore protein" evidence="3">
    <location>
        <begin position="1601"/>
        <end position="1902"/>
    </location>
</feature>
<feature type="compositionally biased region" description="Polar residues" evidence="2">
    <location>
        <begin position="1411"/>
        <end position="1422"/>
    </location>
</feature>
<evidence type="ECO:0000313" key="4">
    <source>
        <dbReference type="EnsemblMetazoa" id="XP_038078845.1"/>
    </source>
</evidence>
<dbReference type="InterPro" id="IPR043651">
    <property type="entry name" value="KNL1_MELT_rpt"/>
</dbReference>
<organism evidence="4 5">
    <name type="scientific">Patiria miniata</name>
    <name type="common">Bat star</name>
    <name type="synonym">Asterina miniata</name>
    <dbReference type="NCBI Taxonomy" id="46514"/>
    <lineage>
        <taxon>Eukaryota</taxon>
        <taxon>Metazoa</taxon>
        <taxon>Echinodermata</taxon>
        <taxon>Eleutherozoa</taxon>
        <taxon>Asterozoa</taxon>
        <taxon>Asteroidea</taxon>
        <taxon>Valvatacea</taxon>
        <taxon>Valvatida</taxon>
        <taxon>Asterinidae</taxon>
        <taxon>Patiria</taxon>
    </lineage>
</organism>
<dbReference type="EnsemblMetazoa" id="XM_038222917.1">
    <property type="protein sequence ID" value="XP_038078845.1"/>
    <property type="gene ID" value="LOC119746122"/>
</dbReference>
<proteinExistence type="predicted"/>
<feature type="region of interest" description="Disordered" evidence="2">
    <location>
        <begin position="8"/>
        <end position="61"/>
    </location>
</feature>
<dbReference type="PANTHER" id="PTHR16520:SF3">
    <property type="entry name" value="KINETOCHORE SCAFFOLD 1"/>
    <property type="match status" value="1"/>
</dbReference>
<feature type="region of interest" description="Disordered" evidence="2">
    <location>
        <begin position="1358"/>
        <end position="1387"/>
    </location>
</feature>
<keyword evidence="5" id="KW-1185">Reference proteome</keyword>
<name>A0A914BSA3_PATMI</name>
<accession>A0A914BSA3</accession>
<reference evidence="4" key="1">
    <citation type="submission" date="2022-11" db="UniProtKB">
        <authorList>
            <consortium name="EnsemblMetazoa"/>
        </authorList>
    </citation>
    <scope>IDENTIFICATION</scope>
</reference>
<feature type="region of interest" description="Disordered" evidence="2">
    <location>
        <begin position="93"/>
        <end position="121"/>
    </location>
</feature>
<dbReference type="Pfam" id="PF08317">
    <property type="entry name" value="Spc7"/>
    <property type="match status" value="1"/>
</dbReference>
<feature type="region of interest" description="Disordered" evidence="2">
    <location>
        <begin position="899"/>
        <end position="921"/>
    </location>
</feature>
<dbReference type="Pfam" id="PF18210">
    <property type="entry name" value="Knl1_RWD_C"/>
    <property type="match status" value="1"/>
</dbReference>
<dbReference type="RefSeq" id="XP_038078845.1">
    <property type="nucleotide sequence ID" value="XM_038222917.1"/>
</dbReference>
<dbReference type="CDD" id="cd21853">
    <property type="entry name" value="KNL1_NTD"/>
    <property type="match status" value="1"/>
</dbReference>
<evidence type="ECO:0000313" key="5">
    <source>
        <dbReference type="Proteomes" id="UP000887568"/>
    </source>
</evidence>
<feature type="region of interest" description="Disordered" evidence="2">
    <location>
        <begin position="500"/>
        <end position="519"/>
    </location>
</feature>
<sequence length="2079" mass="228588">MSGIRFALEGENLGVGSRPRPKKRRSSILKSPSRNALQDLDPNADERDTTNAKKKRRSSRRVSFANTYQVQEFLTANQLKLLEDTNVERDSTQLFSPEKVDEATAHTSSVQDATASQSFQPDISVGPGHCIRGLETLLSGPIKNQSHQDAVVNEPMIPHAYSQPREGAVQLPMIDETCELAVETKVESSTRERSDANDLESDEVQDWPGMTATHDSLGVGLVGPRYHCSLPVTDSFSSSCHSSSFISSMSHSELHDGPDVDLEDTANFELTLCREKFIAGLKDPEYTYDQPVTTEPSIQKTDGSSFLKSFMSAAPGEDSFNKPVQKKDANSFLKSFMSTASGEDSFNEPVSKKDGSSFLKSFMSTAPGGDSFNQPAHSTFPAYTDGDRYQDREAKLDSKGFLKSLTGSGNPAQSFPDADSSANNESKVSEKKDGKSFSQSLYGNNGQLSQATSVPDETCIFGQDDVAAEMDLTACLSLKETDGQCKKKTDGSAFLKSLAKSNPSDDFGPTGHSRIPNKVNEYPPDEQKTQVFGRDDDVNSGMDLTTCVGGMLQAKLESGISVKHSDMTVRFGEDDVGGMEFTQCVGGLQDQQQQPSSQKRSRAVRPLADITQTFHGQIDGGEMDLTTCANPHVVDSSHHPGPEANVGQTRIFHYDDTTAAMEMTTCLNYQGNVTKSVIGSISSITSDQDAAGDKTRVFHCDDNMAAMEMTECLDEKTTFTELGTSLSQREVAQQENIKPFATDHTIRNETTYMYVDGPSREVQIKHDDKLLEKSIVAEPAGSDKTQIFKAEDVGCMEFTTCIGGLVVEPKSSSEAVKRMSGVASSTLPLVQPEDLTRNFTSDDTGRMEMTACLGGVLTDASKMTDTEMVSTKHVDKTHIFTADETAHMELTTCVGSLKPLPSMPSIQPEDRTRNFTSDDTGRMEMTTCIGGMVMDSSQMVDTQLRQIEQVDKTHVFSADETAQMELTTCVGSLKPFPSLVSSSRRAQRTNSQDGTAEMEMTSKMEMTACIGGIFPKMSADSCRAETTRQLGDHTTIFSSNDTASMEMTKCIGGLQLPTFAARPQSNNLGEHTRVFTTDEATRMEMTACVGGLLSKESPEEASAAADSTDNGLPDRSLTCRMNIKLSPRDTDLVISSTSQQHYPQDQTCIYSSDNTASMEMTTCIGGLTEKSTLQCPDDHLSQTMCRQLSNQTRIFTSDNTASMEMTTCLGGIDEKAKPQSPGKCQVSQTTARLPTDHTRIFTSDNTASMEMTTCLGGINDKSMPQSANELHLFQTMARLPSDQTRIFAHDVTGKMELTTCIGGIDSRSVMQHPPEDSAVPQADSTRHFTSEETGNMELTKCIYVVDEKEMGASLGVVSPGKKSSFGSSYCQDTEGVPPLEQAVGHQDKISQQIKDEREAMEVSSYNQIQAPLENLDSSSSAKEPQLTKRSSDTFTIEPSSQTGAPTEPSTRRSDTYTLEKPTSSSTIVENPTADTIQQMDDPTSATDNQDNPAEGGIPAMGDLNRWGSLDSNDGIENEQPVWVENTEDFAQLSAEAGVARLMMMEAMKDQTDSKNAFDLPSFAQDRAQDAAAPSLMPSSIEEHHASKAEESVPPSILNLPADVSSTQPPSGPVSMRDFLEFVTISMPKGRRSVLPCLPQAASPQTLSDFMEDHFIIKPKKELYEWAVSHLSSSIEKMQEAVNEQEQQMSECNPDIVTEVQCASPDEAARLHGHIESLHKACTKMSKGSFQEWRLKMVSKTHQSFKQTEAEMNDILSMLSSCLDTADKNMEELQTFKEGLDNTLTRLQSIKPPSQEEVKEFIDRQKQLEEKRRQVEEIRMSKDALESESLRLKEEMKQCKEELAEAREKEMLLSNQTTSDEALQEAMIQLEDLHCLQQWRWRQHSENELIFTFLEDSLVLTVKLGKELDNGGGVKEREIASLHMESLLTDDASISAQLAHNLVKASVDVDALQSRYPTTAALKMLLQEVSEAVCQADGIADEIDRISYRHVVTLDETNLIVEFSDLDAFVKFWVTFHLVPGKYPFSVISADFRHKIGTLNEQDVQAVVSEVKPGWTYLTRLVHRIDKLIKQHIPSDQTTF</sequence>
<feature type="region of interest" description="Disordered" evidence="2">
    <location>
        <begin position="401"/>
        <end position="443"/>
    </location>
</feature>
<dbReference type="SMART" id="SM00787">
    <property type="entry name" value="Spc7"/>
    <property type="match status" value="1"/>
</dbReference>
<dbReference type="Pfam" id="PF15402">
    <property type="entry name" value="MELT_2"/>
    <property type="match status" value="3"/>
</dbReference>
<dbReference type="GO" id="GO:0008608">
    <property type="term" value="P:attachment of spindle microtubules to kinetochore"/>
    <property type="evidence" value="ECO:0007669"/>
    <property type="project" value="InterPro"/>
</dbReference>
<feature type="region of interest" description="Disordered" evidence="2">
    <location>
        <begin position="1411"/>
        <end position="1498"/>
    </location>
</feature>